<dbReference type="SMART" id="SM00490">
    <property type="entry name" value="HELICc"/>
    <property type="match status" value="1"/>
</dbReference>
<protein>
    <submittedName>
        <fullName evidence="3">ORF_104L</fullName>
    </submittedName>
    <submittedName>
        <fullName evidence="4">Putative helicase</fullName>
    </submittedName>
</protein>
<gene>
    <name evidence="3" type="ORF">SDDV_104</name>
</gene>
<keyword evidence="4" id="KW-0067">ATP-binding</keyword>
<dbReference type="PROSITE" id="PS51194">
    <property type="entry name" value="HELICASE_CTER"/>
    <property type="match status" value="1"/>
</dbReference>
<feature type="domain" description="Helicase C-terminal" evidence="2">
    <location>
        <begin position="316"/>
        <end position="485"/>
    </location>
</feature>
<dbReference type="InterPro" id="IPR000330">
    <property type="entry name" value="SNF2_N"/>
</dbReference>
<feature type="domain" description="Helicase ATP-binding" evidence="1">
    <location>
        <begin position="47"/>
        <end position="205"/>
    </location>
</feature>
<dbReference type="PANTHER" id="PTHR45629:SF7">
    <property type="entry name" value="DNA EXCISION REPAIR PROTEIN ERCC-6-RELATED"/>
    <property type="match status" value="1"/>
</dbReference>
<evidence type="ECO:0000313" key="4">
    <source>
        <dbReference type="EMBL" id="QLI60777.1"/>
    </source>
</evidence>
<evidence type="ECO:0000313" key="3">
    <source>
        <dbReference type="EMBL" id="AKU37519.1"/>
    </source>
</evidence>
<dbReference type="PROSITE" id="PS51192">
    <property type="entry name" value="HELICASE_ATP_BIND_1"/>
    <property type="match status" value="1"/>
</dbReference>
<dbReference type="KEGG" id="vg:25479153"/>
<evidence type="ECO:0000259" key="2">
    <source>
        <dbReference type="PROSITE" id="PS51194"/>
    </source>
</evidence>
<accession>A0A0K1L6K9</accession>
<dbReference type="EMBL" id="KR139659">
    <property type="protein sequence ID" value="AKU37519.1"/>
    <property type="molecule type" value="Genomic_DNA"/>
</dbReference>
<dbReference type="InterPro" id="IPR050496">
    <property type="entry name" value="SNF2_RAD54_helicase_repair"/>
</dbReference>
<sequence>MEVFLSLFPAVDDPHFYPKIQSDSRLNDGLNIDTDLFAQQKFLARFINPGTPYNELLLYHEMGTGKTCTAVTIAETGRKVGTFKGTLVLSRGEGLLKNFQNEILTKCISENVTRNYMTAFYTFETFERFAKWCSKQTDAKLQTQYANHLIVIDEAHNLREGNNAYVQIVRFMSLTTRCKKLLLTGTPMNDTADEIIDVLNLIMPQPLNKHTYFNREGQLRRGKENDFINAIKGRVSYIRAKADEGVLEYIGEPFSNDPTFKIVPLRMRTYQADAYEASYIDDQVVKGVFTNMRKTSLAALPPVAELKQYSVKYHYTLRQLRQARKAFIYCDLIKDTGIDLLMSLLNKLGWKRAKKPQPSSTDAKRYMVITAAEVKQAHKLLKRFNSETNVNGQDVKLVIGSRAVAEGFTLHDVTDVFVLTPHWNFTETFQAIARAWRANSHVNTKRLLGHEPHVRVHIPVACMSVDQPFSTSAQNSIDLHMLELSTRKDSEMKQVEYLLKLAAVDCMFAKARNIRYDQDYSRACQYQPCNYTCVGEDVTIPSKHWLPLDVSPNVDHNCSLGVNLIKWQDVDVPKLWYHWANKRQVTCFSGHSCYIHPSANASDNTPVMSVTLDAWSRGTLIDDGYYLTRLMCKGPRLSISELCARRERRLIPKTIAKVFNGQLPLKSTLSQMNNETQQKILLACIRVTAEQDDWSKSQKCREILHFYRGFWNPETYQVWLFGVNAVLKQGVSGRFYWTSDPDNYGATLKNRLLSSSVGYYGMYNPENDTFCIRDVRGVNPNAPEQDLRRLTVGKRCTDWDQSVLLKLLSTRLIVDVPDMYPDESYEQLKTRVETITQKVRKNSAVYKFSPTNRDEAMRFLYWSQKGVKRPEMCSIIHKWMSDNGLLEHNFECGHHFKHRDIFA</sequence>
<dbReference type="GO" id="GO:0004386">
    <property type="term" value="F:helicase activity"/>
    <property type="evidence" value="ECO:0007669"/>
    <property type="project" value="UniProtKB-KW"/>
</dbReference>
<organism evidence="3 5">
    <name type="scientific">Scale drop disease virus</name>
    <dbReference type="NCBI Taxonomy" id="1697349"/>
    <lineage>
        <taxon>Viruses</taxon>
        <taxon>Varidnaviria</taxon>
        <taxon>Bamfordvirae</taxon>
        <taxon>Nucleocytoviricota</taxon>
        <taxon>Megaviricetes</taxon>
        <taxon>Pimascovirales</taxon>
        <taxon>Pimascovirales incertae sedis</taxon>
        <taxon>Iridoviridae</taxon>
        <taxon>Alphairidovirinae</taxon>
        <taxon>Megalocytivirus</taxon>
        <taxon>Megalocytivirus lates1</taxon>
    </lineage>
</organism>
<dbReference type="Proteomes" id="UP000510602">
    <property type="component" value="Segment"/>
</dbReference>
<evidence type="ECO:0000313" key="6">
    <source>
        <dbReference type="Proteomes" id="UP000510602"/>
    </source>
</evidence>
<reference evidence="4 6" key="2">
    <citation type="submission" date="2019-10" db="EMBL/GenBank/DDBJ databases">
        <authorList>
            <person name="Kayansamruaj P."/>
        </authorList>
    </citation>
    <scope>NUCLEOTIDE SEQUENCE [LARGE SCALE GENOMIC DNA]</scope>
    <source>
        <strain evidence="4">SDDV_Thai_2019</strain>
    </source>
</reference>
<evidence type="ECO:0000259" key="1">
    <source>
        <dbReference type="PROSITE" id="PS51192"/>
    </source>
</evidence>
<dbReference type="GeneID" id="25479153"/>
<dbReference type="Proteomes" id="UP000201485">
    <property type="component" value="Segment"/>
</dbReference>
<dbReference type="RefSeq" id="YP_009163865.1">
    <property type="nucleotide sequence ID" value="NC_027778.1"/>
</dbReference>
<keyword evidence="5" id="KW-1185">Reference proteome</keyword>
<dbReference type="Gene3D" id="3.40.50.300">
    <property type="entry name" value="P-loop containing nucleotide triphosphate hydrolases"/>
    <property type="match status" value="1"/>
</dbReference>
<dbReference type="OrthoDB" id="605at10239"/>
<keyword evidence="4" id="KW-0547">Nucleotide-binding</keyword>
<dbReference type="InterPro" id="IPR001650">
    <property type="entry name" value="Helicase_C-like"/>
</dbReference>
<name>A0A0K1L6K9_9VIRU</name>
<proteinExistence type="predicted"/>
<dbReference type="Pfam" id="PF00271">
    <property type="entry name" value="Helicase_C"/>
    <property type="match status" value="1"/>
</dbReference>
<dbReference type="SUPFAM" id="SSF52540">
    <property type="entry name" value="P-loop containing nucleoside triphosphate hydrolases"/>
    <property type="match status" value="2"/>
</dbReference>
<dbReference type="EMBL" id="MN562489">
    <property type="protein sequence ID" value="QLI60777.1"/>
    <property type="molecule type" value="Genomic_DNA"/>
</dbReference>
<dbReference type="InterPro" id="IPR027417">
    <property type="entry name" value="P-loop_NTPase"/>
</dbReference>
<dbReference type="InterPro" id="IPR038718">
    <property type="entry name" value="SNF2-like_sf"/>
</dbReference>
<dbReference type="Pfam" id="PF00176">
    <property type="entry name" value="SNF2-rel_dom"/>
    <property type="match status" value="1"/>
</dbReference>
<reference evidence="3 5" key="1">
    <citation type="journal article" date="2015" name="PLoS Pathog.">
        <title>A Novel Virus Causes Scale Drop Disease in Lates calcarifer.</title>
        <authorList>
            <person name="de Groof A."/>
            <person name="Guelen L."/>
            <person name="Deijs M."/>
            <person name="van der Wal Y."/>
            <person name="Miyata M."/>
            <person name="Ng K.S."/>
            <person name="van Grinsven L."/>
            <person name="Simmelink B."/>
            <person name="Biermann Y."/>
            <person name="Grisez L."/>
            <person name="van Lent J."/>
            <person name="de Ronde A."/>
            <person name="Chang S.F."/>
            <person name="Schrier C."/>
            <person name="van der Hoek L."/>
        </authorList>
    </citation>
    <scope>NUCLEOTIDE SEQUENCE [LARGE SCALE GENOMIC DNA]</scope>
    <source>
        <strain evidence="3">C4575</strain>
    </source>
</reference>
<keyword evidence="4" id="KW-0347">Helicase</keyword>
<dbReference type="SMART" id="SM00487">
    <property type="entry name" value="DEXDc"/>
    <property type="match status" value="1"/>
</dbReference>
<dbReference type="InterPro" id="IPR014001">
    <property type="entry name" value="Helicase_ATP-bd"/>
</dbReference>
<dbReference type="GO" id="GO:0005524">
    <property type="term" value="F:ATP binding"/>
    <property type="evidence" value="ECO:0007669"/>
    <property type="project" value="InterPro"/>
</dbReference>
<keyword evidence="4" id="KW-0378">Hydrolase</keyword>
<dbReference type="Gene3D" id="3.40.50.10810">
    <property type="entry name" value="Tandem AAA-ATPase domain"/>
    <property type="match status" value="1"/>
</dbReference>
<evidence type="ECO:0000313" key="5">
    <source>
        <dbReference type="Proteomes" id="UP000201485"/>
    </source>
</evidence>
<dbReference type="PANTHER" id="PTHR45629">
    <property type="entry name" value="SNF2/RAD54 FAMILY MEMBER"/>
    <property type="match status" value="1"/>
</dbReference>